<comment type="caution">
    <text evidence="1">The sequence shown here is derived from an EMBL/GenBank/DDBJ whole genome shotgun (WGS) entry which is preliminary data.</text>
</comment>
<name>A0A4R6N528_9BURK</name>
<gene>
    <name evidence="1" type="ORF">DFR39_105118</name>
</gene>
<dbReference type="Proteomes" id="UP000295357">
    <property type="component" value="Unassembled WGS sequence"/>
</dbReference>
<dbReference type="EMBL" id="SNXE01000005">
    <property type="protein sequence ID" value="TDP09280.1"/>
    <property type="molecule type" value="Genomic_DNA"/>
</dbReference>
<keyword evidence="2" id="KW-1185">Reference proteome</keyword>
<protein>
    <submittedName>
        <fullName evidence="1">Uncharacterized protein</fullName>
    </submittedName>
</protein>
<reference evidence="1 2" key="1">
    <citation type="submission" date="2019-03" db="EMBL/GenBank/DDBJ databases">
        <title>Genomic Encyclopedia of Type Strains, Phase IV (KMG-IV): sequencing the most valuable type-strain genomes for metagenomic binning, comparative biology and taxonomic classification.</title>
        <authorList>
            <person name="Goeker M."/>
        </authorList>
    </citation>
    <scope>NUCLEOTIDE SEQUENCE [LARGE SCALE GENOMIC DNA]</scope>
    <source>
        <strain evidence="1 2">DSM 25082</strain>
    </source>
</reference>
<accession>A0A4R6N528</accession>
<proteinExistence type="predicted"/>
<evidence type="ECO:0000313" key="2">
    <source>
        <dbReference type="Proteomes" id="UP000295357"/>
    </source>
</evidence>
<dbReference type="AlphaFoldDB" id="A0A4R6N528"/>
<evidence type="ECO:0000313" key="1">
    <source>
        <dbReference type="EMBL" id="TDP09280.1"/>
    </source>
</evidence>
<dbReference type="RefSeq" id="WP_133603903.1">
    <property type="nucleotide sequence ID" value="NZ_JAUFPJ010000003.1"/>
</dbReference>
<organism evidence="1 2">
    <name type="scientific">Roseateles asaccharophilus</name>
    <dbReference type="NCBI Taxonomy" id="582607"/>
    <lineage>
        <taxon>Bacteria</taxon>
        <taxon>Pseudomonadati</taxon>
        <taxon>Pseudomonadota</taxon>
        <taxon>Betaproteobacteria</taxon>
        <taxon>Burkholderiales</taxon>
        <taxon>Sphaerotilaceae</taxon>
        <taxon>Roseateles</taxon>
    </lineage>
</organism>
<sequence length="103" mass="11087">MRSEIKVVFGPGQEFDLVVDGSEVLDFEAARRWLDEQFVKNECEPMRGSGKVLLADKVLAVASAVGPAAFGDPAFALDFARAVRGALSKALVRVDVAKLSLSY</sequence>
<dbReference type="OrthoDB" id="5297048at2"/>